<dbReference type="eggNOG" id="KOG4064">
    <property type="taxonomic scope" value="Eukaryota"/>
</dbReference>
<dbReference type="AlphaFoldDB" id="A0A177AQ04"/>
<dbReference type="EMBL" id="KV441386">
    <property type="protein sequence ID" value="OAF63304.1"/>
    <property type="molecule type" value="Genomic_DNA"/>
</dbReference>
<feature type="compositionally biased region" description="Low complexity" evidence="13">
    <location>
        <begin position="21"/>
        <end position="53"/>
    </location>
</feature>
<dbReference type="InterPro" id="IPR011051">
    <property type="entry name" value="RmlC_Cupin_sf"/>
</dbReference>
<dbReference type="GeneID" id="36283356"/>
<dbReference type="Pfam" id="PF05995">
    <property type="entry name" value="CDO_I"/>
    <property type="match status" value="1"/>
</dbReference>
<evidence type="ECO:0000256" key="3">
    <source>
        <dbReference type="ARBA" id="ARBA00013133"/>
    </source>
</evidence>
<feature type="cross-link" description="3'-(S-cysteinyl)-tyrosine (Cys-Tyr)" evidence="10">
    <location>
        <begin position="149"/>
        <end position="214"/>
    </location>
</feature>
<dbReference type="EC" id="1.13.11.20" evidence="3 12"/>
<feature type="region of interest" description="Disordered" evidence="13">
    <location>
        <begin position="1"/>
        <end position="59"/>
    </location>
</feature>
<organism evidence="14">
    <name type="scientific">Pseudogymnoascus destructans</name>
    <dbReference type="NCBI Taxonomy" id="655981"/>
    <lineage>
        <taxon>Eukaryota</taxon>
        <taxon>Fungi</taxon>
        <taxon>Dikarya</taxon>
        <taxon>Ascomycota</taxon>
        <taxon>Pezizomycotina</taxon>
        <taxon>Leotiomycetes</taxon>
        <taxon>Thelebolales</taxon>
        <taxon>Thelebolaceae</taxon>
        <taxon>Pseudogymnoascus</taxon>
    </lineage>
</organism>
<dbReference type="VEuPathDB" id="FungiDB:GMDG_00627"/>
<evidence type="ECO:0000256" key="9">
    <source>
        <dbReference type="ARBA" id="ARBA00070673"/>
    </source>
</evidence>
<evidence type="ECO:0000256" key="7">
    <source>
        <dbReference type="ARBA" id="ARBA00023002"/>
    </source>
</evidence>
<proteinExistence type="inferred from homology"/>
<dbReference type="OrthoDB" id="543511at2759"/>
<evidence type="ECO:0000256" key="6">
    <source>
        <dbReference type="ARBA" id="ARBA00022964"/>
    </source>
</evidence>
<evidence type="ECO:0000256" key="11">
    <source>
        <dbReference type="PIRSR" id="PIRSR610300-51"/>
    </source>
</evidence>
<evidence type="ECO:0000256" key="1">
    <source>
        <dbReference type="ARBA" id="ARBA00000629"/>
    </source>
</evidence>
<keyword evidence="5 10" id="KW-0883">Thioether bond</keyword>
<reference evidence="14" key="1">
    <citation type="submission" date="2016-03" db="EMBL/GenBank/DDBJ databases">
        <title>Updated assembly of Pseudogymnoascus destructans, the fungus causing white-nose syndrome of bats.</title>
        <authorList>
            <person name="Palmer J.M."/>
            <person name="Drees K.P."/>
            <person name="Foster J.T."/>
            <person name="Lindner D.L."/>
        </authorList>
    </citation>
    <scope>NUCLEOTIDE SEQUENCE [LARGE SCALE GENOMIC DNA]</scope>
    <source>
        <strain evidence="14">20631-21</strain>
    </source>
</reference>
<dbReference type="PANTHER" id="PTHR12918:SF1">
    <property type="entry name" value="CYSTEINE DIOXYGENASE TYPE 1"/>
    <property type="match status" value="1"/>
</dbReference>
<gene>
    <name evidence="14" type="ORF">VC83_00257</name>
</gene>
<dbReference type="Gene3D" id="2.60.120.10">
    <property type="entry name" value="Jelly Rolls"/>
    <property type="match status" value="1"/>
</dbReference>
<keyword evidence="8 11" id="KW-0408">Iron</keyword>
<accession>A0A177AQ04</accession>
<dbReference type="GO" id="GO:0008198">
    <property type="term" value="F:ferrous iron binding"/>
    <property type="evidence" value="ECO:0007669"/>
    <property type="project" value="TreeGrafter"/>
</dbReference>
<evidence type="ECO:0000256" key="8">
    <source>
        <dbReference type="ARBA" id="ARBA00023004"/>
    </source>
</evidence>
<feature type="binding site" evidence="11">
    <location>
        <position position="142"/>
    </location>
    <ligand>
        <name>Fe cation</name>
        <dbReference type="ChEBI" id="CHEBI:24875"/>
        <note>catalytic</note>
    </ligand>
</feature>
<feature type="binding site" evidence="11">
    <location>
        <position position="144"/>
    </location>
    <ligand>
        <name>Fe cation</name>
        <dbReference type="ChEBI" id="CHEBI:24875"/>
        <note>catalytic</note>
    </ligand>
</feature>
<evidence type="ECO:0000256" key="10">
    <source>
        <dbReference type="PIRSR" id="PIRSR610300-50"/>
    </source>
</evidence>
<dbReference type="InterPro" id="IPR014710">
    <property type="entry name" value="RmlC-like_jellyroll"/>
</dbReference>
<keyword evidence="7 12" id="KW-0560">Oxidoreductase</keyword>
<evidence type="ECO:0000256" key="4">
    <source>
        <dbReference type="ARBA" id="ARBA00022723"/>
    </source>
</evidence>
<keyword evidence="4 11" id="KW-0479">Metal-binding</keyword>
<dbReference type="Proteomes" id="UP000077154">
    <property type="component" value="Unassembled WGS sequence"/>
</dbReference>
<keyword evidence="6 12" id="KW-0223">Dioxygenase</keyword>
<dbReference type="RefSeq" id="XP_024328573.1">
    <property type="nucleotide sequence ID" value="XM_024463952.1"/>
</dbReference>
<dbReference type="InterPro" id="IPR010300">
    <property type="entry name" value="CDO_1"/>
</dbReference>
<evidence type="ECO:0000313" key="14">
    <source>
        <dbReference type="EMBL" id="OAF63304.1"/>
    </source>
</evidence>
<dbReference type="PANTHER" id="PTHR12918">
    <property type="entry name" value="CYSTEINE DIOXYGENASE"/>
    <property type="match status" value="1"/>
</dbReference>
<dbReference type="GO" id="GO:0019448">
    <property type="term" value="P:L-cysteine catabolic process"/>
    <property type="evidence" value="ECO:0007669"/>
    <property type="project" value="TreeGrafter"/>
</dbReference>
<evidence type="ECO:0000256" key="13">
    <source>
        <dbReference type="SAM" id="MobiDB-lite"/>
    </source>
</evidence>
<evidence type="ECO:0000256" key="12">
    <source>
        <dbReference type="RuleBase" id="RU366010"/>
    </source>
</evidence>
<comment type="similarity">
    <text evidence="2 12">Belongs to the cysteine dioxygenase family.</text>
</comment>
<evidence type="ECO:0000256" key="5">
    <source>
        <dbReference type="ARBA" id="ARBA00022784"/>
    </source>
</evidence>
<dbReference type="GO" id="GO:0017172">
    <property type="term" value="F:cysteine dioxygenase activity"/>
    <property type="evidence" value="ECO:0007669"/>
    <property type="project" value="UniProtKB-UniRule"/>
</dbReference>
<dbReference type="CDD" id="cd10548">
    <property type="entry name" value="cupin_CDO"/>
    <property type="match status" value="1"/>
</dbReference>
<comment type="cofactor">
    <cofactor evidence="12">
        <name>Fe cation</name>
        <dbReference type="ChEBI" id="CHEBI:24875"/>
    </cofactor>
    <text evidence="12">Binds 1 Fe cation per subunit.</text>
</comment>
<protein>
    <recommendedName>
        <fullName evidence="9 12">Cysteine dioxygenase</fullName>
        <ecNumber evidence="3 12">1.13.11.20</ecNumber>
    </recommendedName>
</protein>
<name>A0A177AQ04_9PEZI</name>
<dbReference type="SUPFAM" id="SSF51182">
    <property type="entry name" value="RmlC-like cupins"/>
    <property type="match status" value="1"/>
</dbReference>
<evidence type="ECO:0000256" key="2">
    <source>
        <dbReference type="ARBA" id="ARBA00006622"/>
    </source>
</evidence>
<sequence length="257" mass="27428">MAPGLTLHDSPPLSSTTSKLASPPTTCLSTTPSPASSPNTTSSATSTAGTTKPAPRPSNAFEDLVDSLTAILGPTSGLTSEGVDVDALTRLMREYESKEEDWGRYALGDPSRGYTRNLVDVGNGKSNLLILVWSPNKGSLIHDHADAHCLMRILSGTLRETRYATPPSPAAAPPTVLKETTYSAGQVTYMSDSLGVHKISNPDPERMAVSLHLYTPPNAAKEGCHVWDERHGGRSHVKQNNYFSVMGVKGGRVEDLM</sequence>
<comment type="catalytic activity">
    <reaction evidence="1 12">
        <text>L-cysteine + O2 = 3-sulfino-L-alanine + H(+)</text>
        <dbReference type="Rhea" id="RHEA:20441"/>
        <dbReference type="ChEBI" id="CHEBI:15378"/>
        <dbReference type="ChEBI" id="CHEBI:15379"/>
        <dbReference type="ChEBI" id="CHEBI:35235"/>
        <dbReference type="ChEBI" id="CHEBI:61085"/>
        <dbReference type="EC" id="1.13.11.20"/>
    </reaction>
</comment>
<dbReference type="FunFam" id="2.60.120.10:FF:000189">
    <property type="entry name" value="Cysteine dioxygenase"/>
    <property type="match status" value="1"/>
</dbReference>
<feature type="binding site" evidence="11">
    <location>
        <position position="197"/>
    </location>
    <ligand>
        <name>Fe cation</name>
        <dbReference type="ChEBI" id="CHEBI:24875"/>
        <note>catalytic</note>
    </ligand>
</feature>